<dbReference type="InterPro" id="IPR006595">
    <property type="entry name" value="CTLH_C"/>
</dbReference>
<dbReference type="Pfam" id="PF10607">
    <property type="entry name" value="CTLH"/>
    <property type="match status" value="1"/>
</dbReference>
<proteinExistence type="predicted"/>
<dbReference type="InterPro" id="IPR024964">
    <property type="entry name" value="CTLH/CRA"/>
</dbReference>
<sequence>MDKIINYLKLTPQQQSSKTIDNSKLYYELKTEINLIILNYLIYEGYINSSKSFANELGLSFIFDDDDIDTDTFDDGTDTLDDSFFDCESMFDLNTIDLNIIQTYNKLIKQKTTSSNSDLLSIDKFQKLTIGLKSITKRNEIKLLILNGDIEHCIKLINLNYPTLFEKNQYIYFKLLHQNLIEIIRTQIMNPINEQLFLGNVLKFINLHLSSIKILNNAKFIKELELTMALLCFGNQLNETKNTKLKVPFKLKSLLNLKNRKIVANLVNKSILLNLNNKDIESDDDNDNNDDNNTNLNNYNNVKLHQLIKLLIWSFDCDSDKLKNWFDEFI</sequence>
<gene>
    <name evidence="2" type="ORF">CANARDRAFT_9893</name>
</gene>
<dbReference type="OrthoDB" id="2415936at2759"/>
<dbReference type="Proteomes" id="UP000094801">
    <property type="component" value="Unassembled WGS sequence"/>
</dbReference>
<reference evidence="3" key="1">
    <citation type="submission" date="2016-04" db="EMBL/GenBank/DDBJ databases">
        <title>Comparative genomics of biotechnologically important yeasts.</title>
        <authorList>
            <consortium name="DOE Joint Genome Institute"/>
            <person name="Riley R."/>
            <person name="Haridas S."/>
            <person name="Wolfe K.H."/>
            <person name="Lopes M.R."/>
            <person name="Hittinger C.T."/>
            <person name="Goker M."/>
            <person name="Salamov A."/>
            <person name="Wisecaver J."/>
            <person name="Long T.M."/>
            <person name="Aerts A.L."/>
            <person name="Barry K."/>
            <person name="Choi C."/>
            <person name="Clum A."/>
            <person name="Coughlan A.Y."/>
            <person name="Deshpande S."/>
            <person name="Douglass A.P."/>
            <person name="Hanson S.J."/>
            <person name="Klenk H.-P."/>
            <person name="Labutti K."/>
            <person name="Lapidus A."/>
            <person name="Lindquist E."/>
            <person name="Lipzen A."/>
            <person name="Meier-Kolthoff J.P."/>
            <person name="Ohm R.A."/>
            <person name="Otillar R.P."/>
            <person name="Pangilinan J."/>
            <person name="Peng Y."/>
            <person name="Rokas A."/>
            <person name="Rosa C.A."/>
            <person name="Scheuner C."/>
            <person name="Sibirny A.A."/>
            <person name="Slot J.C."/>
            <person name="Stielow J.B."/>
            <person name="Sun H."/>
            <person name="Kurtzman C.P."/>
            <person name="Blackwell M."/>
            <person name="Grigoriev I.V."/>
            <person name="Jeffries T.W."/>
        </authorList>
    </citation>
    <scope>NUCLEOTIDE SEQUENCE [LARGE SCALE GENOMIC DNA]</scope>
    <source>
        <strain evidence="3">NRRL YB-2248</strain>
    </source>
</reference>
<dbReference type="SMART" id="SM00668">
    <property type="entry name" value="CTLH"/>
    <property type="match status" value="1"/>
</dbReference>
<evidence type="ECO:0000313" key="3">
    <source>
        <dbReference type="Proteomes" id="UP000094801"/>
    </source>
</evidence>
<accession>A0A1E4SUS2</accession>
<dbReference type="STRING" id="983967.A0A1E4SUS2"/>
<dbReference type="PANTHER" id="PTHR12864">
    <property type="entry name" value="RAN BINDING PROTEIN 9-RELATED"/>
    <property type="match status" value="1"/>
</dbReference>
<dbReference type="InterPro" id="IPR050618">
    <property type="entry name" value="Ubq-SigPath_Reg"/>
</dbReference>
<dbReference type="EMBL" id="KV453867">
    <property type="protein sequence ID" value="ODV83172.1"/>
    <property type="molecule type" value="Genomic_DNA"/>
</dbReference>
<keyword evidence="3" id="KW-1185">Reference proteome</keyword>
<protein>
    <recommendedName>
        <fullName evidence="1">CTLH domain-containing protein</fullName>
    </recommendedName>
</protein>
<organism evidence="2 3">
    <name type="scientific">[Candida] arabinofermentans NRRL YB-2248</name>
    <dbReference type="NCBI Taxonomy" id="983967"/>
    <lineage>
        <taxon>Eukaryota</taxon>
        <taxon>Fungi</taxon>
        <taxon>Dikarya</taxon>
        <taxon>Ascomycota</taxon>
        <taxon>Saccharomycotina</taxon>
        <taxon>Pichiomycetes</taxon>
        <taxon>Pichiales</taxon>
        <taxon>Pichiaceae</taxon>
        <taxon>Ogataea</taxon>
        <taxon>Ogataea/Candida clade</taxon>
    </lineage>
</organism>
<evidence type="ECO:0000259" key="1">
    <source>
        <dbReference type="PROSITE" id="PS50897"/>
    </source>
</evidence>
<evidence type="ECO:0000313" key="2">
    <source>
        <dbReference type="EMBL" id="ODV83172.1"/>
    </source>
</evidence>
<dbReference type="PROSITE" id="PS50896">
    <property type="entry name" value="LISH"/>
    <property type="match status" value="1"/>
</dbReference>
<feature type="domain" description="CTLH" evidence="1">
    <location>
        <begin position="134"/>
        <end position="191"/>
    </location>
</feature>
<name>A0A1E4SUS2_9ASCO</name>
<dbReference type="AlphaFoldDB" id="A0A1E4SUS2"/>
<dbReference type="InterPro" id="IPR006594">
    <property type="entry name" value="LisH"/>
</dbReference>
<dbReference type="PROSITE" id="PS50897">
    <property type="entry name" value="CTLH"/>
    <property type="match status" value="1"/>
</dbReference>